<reference evidence="2" key="1">
    <citation type="submission" date="2023-03" db="EMBL/GenBank/DDBJ databases">
        <authorList>
            <person name="Cleenwerck I."/>
        </authorList>
    </citation>
    <scope>NUCLEOTIDE SEQUENCE</scope>
    <source>
        <strain evidence="2">LMG 32879</strain>
    </source>
</reference>
<proteinExistence type="predicted"/>
<protein>
    <submittedName>
        <fullName evidence="2">DUF2474 family protein</fullName>
    </submittedName>
</protein>
<gene>
    <name evidence="2" type="ORF">LMG32879_002899</name>
</gene>
<organism evidence="2 3">
    <name type="scientific">Brytella acorum</name>
    <dbReference type="NCBI Taxonomy" id="2959299"/>
    <lineage>
        <taxon>Bacteria</taxon>
        <taxon>Pseudomonadati</taxon>
        <taxon>Pseudomonadota</taxon>
        <taxon>Alphaproteobacteria</taxon>
        <taxon>Acetobacterales</taxon>
        <taxon>Acetobacteraceae</taxon>
        <taxon>Brytella</taxon>
    </lineage>
</organism>
<dbReference type="RefSeq" id="WP_289842225.1">
    <property type="nucleotide sequence ID" value="NZ_CATKSH010000031.1"/>
</dbReference>
<keyword evidence="1" id="KW-0472">Membrane</keyword>
<dbReference type="AlphaFoldDB" id="A0AA35Y2Y0"/>
<feature type="transmembrane region" description="Helical" evidence="1">
    <location>
        <begin position="22"/>
        <end position="47"/>
    </location>
</feature>
<dbReference type="EMBL" id="CATKSH010000031">
    <property type="protein sequence ID" value="CAI9122043.1"/>
    <property type="molecule type" value="Genomic_DNA"/>
</dbReference>
<keyword evidence="3" id="KW-1185">Reference proteome</keyword>
<dbReference type="InterPro" id="IPR018895">
    <property type="entry name" value="DUF2474"/>
</dbReference>
<evidence type="ECO:0000256" key="1">
    <source>
        <dbReference type="SAM" id="Phobius"/>
    </source>
</evidence>
<keyword evidence="1" id="KW-0812">Transmembrane</keyword>
<accession>A0AA35Y2Y0</accession>
<name>A0AA35Y2Y0_9PROT</name>
<dbReference type="Pfam" id="PF10617">
    <property type="entry name" value="DUF2474"/>
    <property type="match status" value="1"/>
</dbReference>
<sequence>MPIIEIVGGQGEAAPQSLSRRLGWFVLIWIASTAAIFLAAGAIRLLVPH</sequence>
<evidence type="ECO:0000313" key="2">
    <source>
        <dbReference type="EMBL" id="CAI9122043.1"/>
    </source>
</evidence>
<keyword evidence="1" id="KW-1133">Transmembrane helix</keyword>
<dbReference type="Proteomes" id="UP001176960">
    <property type="component" value="Unassembled WGS sequence"/>
</dbReference>
<evidence type="ECO:0000313" key="3">
    <source>
        <dbReference type="Proteomes" id="UP001176960"/>
    </source>
</evidence>
<comment type="caution">
    <text evidence="2">The sequence shown here is derived from an EMBL/GenBank/DDBJ whole genome shotgun (WGS) entry which is preliminary data.</text>
</comment>